<dbReference type="RefSeq" id="WP_084045707.1">
    <property type="nucleotide sequence ID" value="NZ_FWWU01000004.1"/>
</dbReference>
<dbReference type="InterPro" id="IPR018392">
    <property type="entry name" value="LysM"/>
</dbReference>
<dbReference type="AlphaFoldDB" id="A0A1W1UHP7"/>
<dbReference type="PROSITE" id="PS51782">
    <property type="entry name" value="LYSM"/>
    <property type="match status" value="1"/>
</dbReference>
<dbReference type="EMBL" id="FWWU01000004">
    <property type="protein sequence ID" value="SMB80341.1"/>
    <property type="molecule type" value="Genomic_DNA"/>
</dbReference>
<dbReference type="InterPro" id="IPR039564">
    <property type="entry name" value="Peptidase_C39-like"/>
</dbReference>
<dbReference type="Gene3D" id="3.10.350.10">
    <property type="entry name" value="LysM domain"/>
    <property type="match status" value="1"/>
</dbReference>
<proteinExistence type="predicted"/>
<dbReference type="SUPFAM" id="SSF54106">
    <property type="entry name" value="LysM domain"/>
    <property type="match status" value="1"/>
</dbReference>
<dbReference type="OrthoDB" id="5611441at2"/>
<dbReference type="Gene3D" id="3.90.70.10">
    <property type="entry name" value="Cysteine proteinases"/>
    <property type="match status" value="1"/>
</dbReference>
<dbReference type="SMART" id="SM00257">
    <property type="entry name" value="LysM"/>
    <property type="match status" value="1"/>
</dbReference>
<protein>
    <submittedName>
        <fullName evidence="2">Peptidase_C39 like family protein</fullName>
    </submittedName>
</protein>
<gene>
    <name evidence="2" type="ORF">SAMN00790413_05498</name>
</gene>
<dbReference type="CDD" id="cd00118">
    <property type="entry name" value="LysM"/>
    <property type="match status" value="1"/>
</dbReference>
<dbReference type="STRING" id="695939.SAMN00790413_05498"/>
<dbReference type="InterPro" id="IPR036779">
    <property type="entry name" value="LysM_dom_sf"/>
</dbReference>
<feature type="domain" description="LysM" evidence="1">
    <location>
        <begin position="36"/>
        <end position="79"/>
    </location>
</feature>
<sequence length="319" mass="34577">MKGLQVGVRGLGTGLAALSLLAGPLLNGAGAERALTSYTVRMGDTVYSLSQRSGTTVSQLLQLNGLRQPVLRVGQAIKLPVTRTGPAAVRPASTHLPSVAAIPARPVAPALKLQLPRPDPFAISAPAVWKATPAPTVASFIGWFPLTDSPIGNALPVRTYLHGLAFNYQTYNNCGPSALSSVLGFYRVKIGQEVIQRTVRPGGGYMQVSAIAPELAKFKLRTLTIRGGKLSQVKRLLALGIPVIVLQWYDRPGHIPHFRVVRGYDDQAGVFWVSDSMVGPLAYLSYRSFDTLWNTQDRKMFPVYPEGYDKAVRELTRMS</sequence>
<organism evidence="2 3">
    <name type="scientific">Deinococcus hopiensis KR-140</name>
    <dbReference type="NCBI Taxonomy" id="695939"/>
    <lineage>
        <taxon>Bacteria</taxon>
        <taxon>Thermotogati</taxon>
        <taxon>Deinococcota</taxon>
        <taxon>Deinococci</taxon>
        <taxon>Deinococcales</taxon>
        <taxon>Deinococcaceae</taxon>
        <taxon>Deinococcus</taxon>
    </lineage>
</organism>
<name>A0A1W1UHP7_9DEIO</name>
<evidence type="ECO:0000313" key="3">
    <source>
        <dbReference type="Proteomes" id="UP000192582"/>
    </source>
</evidence>
<reference evidence="2 3" key="1">
    <citation type="submission" date="2017-04" db="EMBL/GenBank/DDBJ databases">
        <authorList>
            <person name="Afonso C.L."/>
            <person name="Miller P.J."/>
            <person name="Scott M.A."/>
            <person name="Spackman E."/>
            <person name="Goraichik I."/>
            <person name="Dimitrov K.M."/>
            <person name="Suarez D.L."/>
            <person name="Swayne D.E."/>
        </authorList>
    </citation>
    <scope>NUCLEOTIDE SEQUENCE [LARGE SCALE GENOMIC DNA]</scope>
    <source>
        <strain evidence="2 3">KR-140</strain>
    </source>
</reference>
<dbReference type="Proteomes" id="UP000192582">
    <property type="component" value="Unassembled WGS sequence"/>
</dbReference>
<accession>A0A1W1UHP7</accession>
<dbReference type="Pfam" id="PF01476">
    <property type="entry name" value="LysM"/>
    <property type="match status" value="1"/>
</dbReference>
<evidence type="ECO:0000259" key="1">
    <source>
        <dbReference type="PROSITE" id="PS51782"/>
    </source>
</evidence>
<keyword evidence="3" id="KW-1185">Reference proteome</keyword>
<dbReference type="Pfam" id="PF13529">
    <property type="entry name" value="Peptidase_C39_2"/>
    <property type="match status" value="1"/>
</dbReference>
<evidence type="ECO:0000313" key="2">
    <source>
        <dbReference type="EMBL" id="SMB80341.1"/>
    </source>
</evidence>